<evidence type="ECO:0000256" key="8">
    <source>
        <dbReference type="ARBA" id="ARBA00022737"/>
    </source>
</evidence>
<keyword evidence="7 10" id="KW-0808">Transferase</keyword>
<evidence type="ECO:0000313" key="13">
    <source>
        <dbReference type="EMBL" id="EDX76655.1"/>
    </source>
</evidence>
<dbReference type="GO" id="GO:0006487">
    <property type="term" value="P:protein N-linked glycosylation"/>
    <property type="evidence" value="ECO:0007669"/>
    <property type="project" value="TreeGrafter"/>
</dbReference>
<keyword evidence="6 10" id="KW-0032">Aminotransferase</keyword>
<dbReference type="EMBL" id="DS989845">
    <property type="protein sequence ID" value="EDX76655.1"/>
    <property type="molecule type" value="Genomic_DNA"/>
</dbReference>
<dbReference type="GO" id="GO:0006002">
    <property type="term" value="P:fructose 6-phosphate metabolic process"/>
    <property type="evidence" value="ECO:0007669"/>
    <property type="project" value="TreeGrafter"/>
</dbReference>
<comment type="function">
    <text evidence="10">Catalyzes the first step in hexosamine metabolism, converting fructose-6P into glucosamine-6P using glutamine as a nitrogen source.</text>
</comment>
<feature type="initiator methionine" description="Removed" evidence="10">
    <location>
        <position position="1"/>
    </location>
</feature>
<keyword evidence="9" id="KW-0315">Glutamine amidotransferase</keyword>
<dbReference type="EC" id="2.6.1.16" evidence="3 10"/>
<evidence type="ECO:0000259" key="11">
    <source>
        <dbReference type="PROSITE" id="PS51278"/>
    </source>
</evidence>
<dbReference type="Gene3D" id="3.40.50.10490">
    <property type="entry name" value="Glucose-6-phosphate isomerase like protein, domain 1"/>
    <property type="match status" value="2"/>
</dbReference>
<evidence type="ECO:0000313" key="14">
    <source>
        <dbReference type="Proteomes" id="UP000003835"/>
    </source>
</evidence>
<feature type="active site" description="For Fru-6P isomerization activity" evidence="10">
    <location>
        <position position="645"/>
    </location>
</feature>
<dbReference type="GO" id="GO:0005975">
    <property type="term" value="P:carbohydrate metabolic process"/>
    <property type="evidence" value="ECO:0007669"/>
    <property type="project" value="UniProtKB-UniRule"/>
</dbReference>
<gene>
    <name evidence="10" type="primary">glmS</name>
    <name evidence="13" type="ORF">MC7420_1658</name>
</gene>
<dbReference type="Gene3D" id="3.60.20.10">
    <property type="entry name" value="Glutamine Phosphoribosylpyrophosphate, subunit 1, domain 1"/>
    <property type="match status" value="1"/>
</dbReference>
<evidence type="ECO:0000256" key="6">
    <source>
        <dbReference type="ARBA" id="ARBA00022576"/>
    </source>
</evidence>
<comment type="catalytic activity">
    <reaction evidence="1 10">
        <text>D-fructose 6-phosphate + L-glutamine = D-glucosamine 6-phosphate + L-glutamate</text>
        <dbReference type="Rhea" id="RHEA:13237"/>
        <dbReference type="ChEBI" id="CHEBI:29985"/>
        <dbReference type="ChEBI" id="CHEBI:58359"/>
        <dbReference type="ChEBI" id="CHEBI:58725"/>
        <dbReference type="ChEBI" id="CHEBI:61527"/>
        <dbReference type="EC" id="2.6.1.16"/>
    </reaction>
</comment>
<feature type="domain" description="Glutamine amidotransferase type-2" evidence="11">
    <location>
        <begin position="2"/>
        <end position="227"/>
    </location>
</feature>
<evidence type="ECO:0000256" key="2">
    <source>
        <dbReference type="ARBA" id="ARBA00004496"/>
    </source>
</evidence>
<dbReference type="PANTHER" id="PTHR10937:SF0">
    <property type="entry name" value="GLUTAMINE--FRUCTOSE-6-PHOSPHATE TRANSAMINASE (ISOMERIZING)"/>
    <property type="match status" value="1"/>
</dbReference>
<evidence type="ECO:0000259" key="12">
    <source>
        <dbReference type="PROSITE" id="PS51464"/>
    </source>
</evidence>
<reference evidence="13 14" key="1">
    <citation type="submission" date="2008-07" db="EMBL/GenBank/DDBJ databases">
        <authorList>
            <person name="Tandeau de Marsac N."/>
            <person name="Ferriera S."/>
            <person name="Johnson J."/>
            <person name="Kravitz S."/>
            <person name="Beeson K."/>
            <person name="Sutton G."/>
            <person name="Rogers Y.-H."/>
            <person name="Friedman R."/>
            <person name="Frazier M."/>
            <person name="Venter J.C."/>
        </authorList>
    </citation>
    <scope>NUCLEOTIDE SEQUENCE [LARGE SCALE GENOMIC DNA]</scope>
    <source>
        <strain evidence="13 14">PCC 7420</strain>
    </source>
</reference>
<evidence type="ECO:0000256" key="10">
    <source>
        <dbReference type="HAMAP-Rule" id="MF_00164"/>
    </source>
</evidence>
<comment type="subcellular location">
    <subcellularLocation>
        <location evidence="2 10">Cytoplasm</location>
    </subcellularLocation>
</comment>
<dbReference type="PROSITE" id="PS51464">
    <property type="entry name" value="SIS"/>
    <property type="match status" value="2"/>
</dbReference>
<keyword evidence="8" id="KW-0677">Repeat</keyword>
<name>B4VM96_9CYAN</name>
<dbReference type="InterPro" id="IPR029055">
    <property type="entry name" value="Ntn_hydrolases_N"/>
</dbReference>
<dbReference type="CDD" id="cd05008">
    <property type="entry name" value="SIS_GlmS_GlmD_1"/>
    <property type="match status" value="1"/>
</dbReference>
<keyword evidence="5 10" id="KW-0963">Cytoplasm</keyword>
<dbReference type="GO" id="GO:0046349">
    <property type="term" value="P:amino sugar biosynthetic process"/>
    <property type="evidence" value="ECO:0007669"/>
    <property type="project" value="UniProtKB-ARBA"/>
</dbReference>
<feature type="active site" description="Nucleophile; for GATase activity" evidence="10">
    <location>
        <position position="2"/>
    </location>
</feature>
<evidence type="ECO:0000256" key="5">
    <source>
        <dbReference type="ARBA" id="ARBA00022490"/>
    </source>
</evidence>
<evidence type="ECO:0000256" key="9">
    <source>
        <dbReference type="ARBA" id="ARBA00022962"/>
    </source>
</evidence>
<dbReference type="PROSITE" id="PS51278">
    <property type="entry name" value="GATASE_TYPE_2"/>
    <property type="match status" value="1"/>
</dbReference>
<dbReference type="OrthoDB" id="106547at2"/>
<accession>B4VM96</accession>
<dbReference type="NCBIfam" id="TIGR01135">
    <property type="entry name" value="glmS"/>
    <property type="match status" value="1"/>
</dbReference>
<dbReference type="InterPro" id="IPR035466">
    <property type="entry name" value="GlmS/AgaS_SIS"/>
</dbReference>
<dbReference type="InterPro" id="IPR035490">
    <property type="entry name" value="GlmS/FrlB_SIS"/>
</dbReference>
<dbReference type="Proteomes" id="UP000003835">
    <property type="component" value="Unassembled WGS sequence"/>
</dbReference>
<dbReference type="GO" id="GO:0005829">
    <property type="term" value="C:cytosol"/>
    <property type="evidence" value="ECO:0007669"/>
    <property type="project" value="TreeGrafter"/>
</dbReference>
<proteinExistence type="inferred from homology"/>
<dbReference type="SUPFAM" id="SSF56235">
    <property type="entry name" value="N-terminal nucleophile aminohydrolases (Ntn hydrolases)"/>
    <property type="match status" value="1"/>
</dbReference>
<dbReference type="InterPro" id="IPR005855">
    <property type="entry name" value="GFAT"/>
</dbReference>
<dbReference type="HAMAP" id="MF_00164">
    <property type="entry name" value="GlmS"/>
    <property type="match status" value="1"/>
</dbReference>
<dbReference type="PANTHER" id="PTHR10937">
    <property type="entry name" value="GLUCOSAMINE--FRUCTOSE-6-PHOSPHATE AMINOTRANSFERASE, ISOMERIZING"/>
    <property type="match status" value="1"/>
</dbReference>
<feature type="domain" description="SIS" evidence="12">
    <location>
        <begin position="317"/>
        <end position="465"/>
    </location>
</feature>
<evidence type="ECO:0000256" key="4">
    <source>
        <dbReference type="ARBA" id="ARBA00016090"/>
    </source>
</evidence>
<dbReference type="FunFam" id="3.40.50.10490:FF:000002">
    <property type="entry name" value="Glutamine--fructose-6-phosphate aminotransferase [isomerizing]"/>
    <property type="match status" value="1"/>
</dbReference>
<keyword evidence="14" id="KW-1185">Reference proteome</keyword>
<dbReference type="InterPro" id="IPR001347">
    <property type="entry name" value="SIS_dom"/>
</dbReference>
<protein>
    <recommendedName>
        <fullName evidence="4 10">Glutamine--fructose-6-phosphate aminotransferase [isomerizing]</fullName>
        <ecNumber evidence="3 10">2.6.1.16</ecNumber>
    </recommendedName>
    <alternativeName>
        <fullName evidence="10">D-fructose-6-phosphate amidotransferase</fullName>
    </alternativeName>
    <alternativeName>
        <fullName evidence="10">GFAT</fullName>
    </alternativeName>
    <alternativeName>
        <fullName evidence="10">Glucosamine-6-phosphate synthase</fullName>
    </alternativeName>
    <alternativeName>
        <fullName evidence="10">Hexosephosphate aminotransferase</fullName>
    </alternativeName>
    <alternativeName>
        <fullName evidence="10">L-glutamine--D-fructose-6-phosphate amidotransferase</fullName>
    </alternativeName>
</protein>
<comment type="subunit">
    <text evidence="10">Homodimer.</text>
</comment>
<dbReference type="Pfam" id="PF13522">
    <property type="entry name" value="GATase_6"/>
    <property type="match status" value="1"/>
</dbReference>
<dbReference type="InterPro" id="IPR046348">
    <property type="entry name" value="SIS_dom_sf"/>
</dbReference>
<dbReference type="SUPFAM" id="SSF53697">
    <property type="entry name" value="SIS domain"/>
    <property type="match status" value="1"/>
</dbReference>
<dbReference type="eggNOG" id="COG0449">
    <property type="taxonomic scope" value="Bacteria"/>
</dbReference>
<organism evidence="13 14">
    <name type="scientific">Coleofasciculus chthonoplastes PCC 7420</name>
    <dbReference type="NCBI Taxonomy" id="118168"/>
    <lineage>
        <taxon>Bacteria</taxon>
        <taxon>Bacillati</taxon>
        <taxon>Cyanobacteriota</taxon>
        <taxon>Cyanophyceae</taxon>
        <taxon>Coleofasciculales</taxon>
        <taxon>Coleofasciculaceae</taxon>
        <taxon>Coleofasciculus</taxon>
    </lineage>
</organism>
<dbReference type="AlphaFoldDB" id="B4VM96"/>
<evidence type="ECO:0000256" key="7">
    <source>
        <dbReference type="ARBA" id="ARBA00022679"/>
    </source>
</evidence>
<dbReference type="STRING" id="118168.MC7420_1658"/>
<dbReference type="GO" id="GO:0004360">
    <property type="term" value="F:glutamine-fructose-6-phosphate transaminase (isomerizing) activity"/>
    <property type="evidence" value="ECO:0007669"/>
    <property type="project" value="UniProtKB-UniRule"/>
</dbReference>
<evidence type="ECO:0000256" key="3">
    <source>
        <dbReference type="ARBA" id="ARBA00012916"/>
    </source>
</evidence>
<dbReference type="GO" id="GO:0006047">
    <property type="term" value="P:UDP-N-acetylglucosamine metabolic process"/>
    <property type="evidence" value="ECO:0007669"/>
    <property type="project" value="TreeGrafter"/>
</dbReference>
<dbReference type="HOGENOM" id="CLU_012520_5_2_3"/>
<dbReference type="Pfam" id="PF01380">
    <property type="entry name" value="SIS"/>
    <property type="match status" value="2"/>
</dbReference>
<feature type="domain" description="SIS" evidence="12">
    <location>
        <begin position="499"/>
        <end position="640"/>
    </location>
</feature>
<dbReference type="FunFam" id="3.40.50.10490:FF:000001">
    <property type="entry name" value="Glutamine--fructose-6-phosphate aminotransferase [isomerizing]"/>
    <property type="match status" value="1"/>
</dbReference>
<dbReference type="InterPro" id="IPR047084">
    <property type="entry name" value="GFAT_N"/>
</dbReference>
<dbReference type="FunFam" id="3.60.20.10:FF:000006">
    <property type="entry name" value="Glutamine--fructose-6-phosphate aminotransferase [isomerizing]"/>
    <property type="match status" value="1"/>
</dbReference>
<sequence>MCGIVGYIGTQPATDILMAGLERLEYRGYDSAGIATVWEGEIQCVRAKGKLYNLREKLERTDNQARLGIGHTRWATHGKPEEYNAHPHTDTHQRVAVVQNGIVENYRELREDLKKRGHEFRSDTDTEVIPHLIAECLPEPSTPDFQHPNAFLDAVRQAVNQLHGAFAIAIICADYPDELIVARQQAPLILGFGQGEFFCASDTPALVPHTHAVLNLENGELARLTPLGAEVYNFNGERLRKFPRTLNWNPVQVEKQGFRHFMLKEIFEQPGVVRTCLEAYISSDWSAGENDSSSAIPDQNPVAGDTPSITTPIQLGLPESLYENLEHVQILACGTSWHASLVGKYLIEQLAGIPTMVQYASEFRYAPSPLTRNTLTIGVTQSGETADTLAALEMEKRRRIGLGQEYQPRLVGITNRSESSLAHLVPHIIETFAGMEIGVAATKTFVTQLVVFYCLALDLAYQRQTLPPSRIAEIIAGLRQLPSQIELVLSRQEHYLEELAHEFDETQDFIFLGRGINFPIALEGALKLKEVSYIHAEGYPAGEMKHGPIALLDSKVPVVAIAMPGTVYEKVLSNAQEAKARDARLIGVTPMHDPEAAQTFDILLSVPVVEELLSPILAVMPLQLLAYHIAARRGLDVDQPRNLAKSVTVE</sequence>
<dbReference type="CDD" id="cd00714">
    <property type="entry name" value="GFAT"/>
    <property type="match status" value="1"/>
</dbReference>
<dbReference type="RefSeq" id="WP_006099613.1">
    <property type="nucleotide sequence ID" value="NZ_DS989845.1"/>
</dbReference>
<dbReference type="InterPro" id="IPR017932">
    <property type="entry name" value="GATase_2_dom"/>
</dbReference>
<evidence type="ECO:0000256" key="1">
    <source>
        <dbReference type="ARBA" id="ARBA00001031"/>
    </source>
</evidence>
<dbReference type="NCBIfam" id="NF001484">
    <property type="entry name" value="PRK00331.1"/>
    <property type="match status" value="1"/>
</dbReference>
<dbReference type="GO" id="GO:0097367">
    <property type="term" value="F:carbohydrate derivative binding"/>
    <property type="evidence" value="ECO:0007669"/>
    <property type="project" value="InterPro"/>
</dbReference>
<dbReference type="CDD" id="cd05009">
    <property type="entry name" value="SIS_GlmS_GlmD_2"/>
    <property type="match status" value="1"/>
</dbReference>